<dbReference type="InterPro" id="IPR010424">
    <property type="entry name" value="EutQ"/>
</dbReference>
<name>A0A7W8ABC6_9ACTN</name>
<dbReference type="Proteomes" id="UP000568380">
    <property type="component" value="Unassembled WGS sequence"/>
</dbReference>
<keyword evidence="1" id="KW-0413">Isomerase</keyword>
<dbReference type="InterPro" id="IPR011051">
    <property type="entry name" value="RmlC_Cupin_sf"/>
</dbReference>
<reference evidence="1 2" key="1">
    <citation type="submission" date="2020-08" db="EMBL/GenBank/DDBJ databases">
        <title>Genomic Encyclopedia of Type Strains, Phase IV (KMG-IV): sequencing the most valuable type-strain genomes for metagenomic binning, comparative biology and taxonomic classification.</title>
        <authorList>
            <person name="Goeker M."/>
        </authorList>
    </citation>
    <scope>NUCLEOTIDE SEQUENCE [LARGE SCALE GENOMIC DNA]</scope>
    <source>
        <strain evidence="1 2">DSM 45385</strain>
    </source>
</reference>
<proteinExistence type="predicted"/>
<dbReference type="EMBL" id="JACHIN010000012">
    <property type="protein sequence ID" value="MBB5082070.1"/>
    <property type="molecule type" value="Genomic_DNA"/>
</dbReference>
<comment type="caution">
    <text evidence="1">The sequence shown here is derived from an EMBL/GenBank/DDBJ whole genome shotgun (WGS) entry which is preliminary data.</text>
</comment>
<dbReference type="RefSeq" id="WP_184969955.1">
    <property type="nucleotide sequence ID" value="NZ_JACHIN010000012.1"/>
</dbReference>
<evidence type="ECO:0000313" key="2">
    <source>
        <dbReference type="Proteomes" id="UP000568380"/>
    </source>
</evidence>
<dbReference type="AlphaFoldDB" id="A0A7W8ABC6"/>
<protein>
    <submittedName>
        <fullName evidence="1">Mannose-6-phosphate isomerase class I</fullName>
    </submittedName>
</protein>
<dbReference type="SUPFAM" id="SSF51182">
    <property type="entry name" value="RmlC-like cupins"/>
    <property type="match status" value="1"/>
</dbReference>
<keyword evidence="2" id="KW-1185">Reference proteome</keyword>
<accession>A0A7W8ABC6</accession>
<dbReference type="GO" id="GO:0016853">
    <property type="term" value="F:isomerase activity"/>
    <property type="evidence" value="ECO:0007669"/>
    <property type="project" value="UniProtKB-KW"/>
</dbReference>
<dbReference type="Gene3D" id="2.60.120.10">
    <property type="entry name" value="Jelly Rolls"/>
    <property type="match status" value="1"/>
</dbReference>
<dbReference type="InterPro" id="IPR014710">
    <property type="entry name" value="RmlC-like_jellyroll"/>
</dbReference>
<organism evidence="1 2">
    <name type="scientific">Nonomuraea endophytica</name>
    <dbReference type="NCBI Taxonomy" id="714136"/>
    <lineage>
        <taxon>Bacteria</taxon>
        <taxon>Bacillati</taxon>
        <taxon>Actinomycetota</taxon>
        <taxon>Actinomycetes</taxon>
        <taxon>Streptosporangiales</taxon>
        <taxon>Streptosporangiaceae</taxon>
        <taxon>Nonomuraea</taxon>
    </lineage>
</organism>
<sequence length="114" mass="12162">MTEVLLFGDDPSGYREVPFASNLAVSFPTDTAGFLRFPADGHLRDWTLTYDETLYVIEGELTVTGGGRAVRVAAGSACYIGAGATVDYQATAGTRAFFVIRPRVDRQRPGGAPA</sequence>
<evidence type="ECO:0000313" key="1">
    <source>
        <dbReference type="EMBL" id="MBB5082070.1"/>
    </source>
</evidence>
<dbReference type="Pfam" id="PF06249">
    <property type="entry name" value="EutQ"/>
    <property type="match status" value="1"/>
</dbReference>
<gene>
    <name evidence="1" type="ORF">HNR40_007565</name>
</gene>